<evidence type="ECO:0000313" key="3">
    <source>
        <dbReference type="Proteomes" id="UP000004994"/>
    </source>
</evidence>
<dbReference type="Proteomes" id="UP000004994">
    <property type="component" value="Chromosome 3"/>
</dbReference>
<reference evidence="2" key="1">
    <citation type="journal article" date="2012" name="Nature">
        <title>The tomato genome sequence provides insights into fleshy fruit evolution.</title>
        <authorList>
            <consortium name="Tomato Genome Consortium"/>
        </authorList>
    </citation>
    <scope>NUCLEOTIDE SEQUENCE [LARGE SCALE GENOMIC DNA]</scope>
    <source>
        <strain evidence="2">cv. Heinz 1706</strain>
    </source>
</reference>
<dbReference type="PaxDb" id="4081-Solyc09g047850.1.1"/>
<keyword evidence="1" id="KW-1133">Transmembrane helix</keyword>
<organism evidence="2">
    <name type="scientific">Solanum lycopersicum</name>
    <name type="common">Tomato</name>
    <name type="synonym">Lycopersicon esculentum</name>
    <dbReference type="NCBI Taxonomy" id="4081"/>
    <lineage>
        <taxon>Eukaryota</taxon>
        <taxon>Viridiplantae</taxon>
        <taxon>Streptophyta</taxon>
        <taxon>Embryophyta</taxon>
        <taxon>Tracheophyta</taxon>
        <taxon>Spermatophyta</taxon>
        <taxon>Magnoliopsida</taxon>
        <taxon>eudicotyledons</taxon>
        <taxon>Gunneridae</taxon>
        <taxon>Pentapetalae</taxon>
        <taxon>asterids</taxon>
        <taxon>lamiids</taxon>
        <taxon>Solanales</taxon>
        <taxon>Solanaceae</taxon>
        <taxon>Solanoideae</taxon>
        <taxon>Solaneae</taxon>
        <taxon>Solanum</taxon>
        <taxon>Solanum subgen. Lycopersicon</taxon>
    </lineage>
</organism>
<protein>
    <submittedName>
        <fullName evidence="2">Uncharacterized protein</fullName>
    </submittedName>
</protein>
<dbReference type="InParanoid" id="A0A3Q7I1B1"/>
<reference evidence="2" key="2">
    <citation type="submission" date="2019-01" db="UniProtKB">
        <authorList>
            <consortium name="EnsemblPlants"/>
        </authorList>
    </citation>
    <scope>IDENTIFICATION</scope>
    <source>
        <strain evidence="2">cv. Heinz 1706</strain>
    </source>
</reference>
<name>A0A3Q7I1B1_SOLLC</name>
<keyword evidence="3" id="KW-1185">Reference proteome</keyword>
<proteinExistence type="predicted"/>
<accession>A0A3Q7I1B1</accession>
<keyword evidence="1" id="KW-0472">Membrane</keyword>
<dbReference type="Gramene" id="Solyc09g047850.2.1">
    <property type="protein sequence ID" value="Solyc09g047850.2.1.1"/>
    <property type="gene ID" value="Solyc09g047850.2"/>
</dbReference>
<feature type="transmembrane region" description="Helical" evidence="1">
    <location>
        <begin position="15"/>
        <end position="39"/>
    </location>
</feature>
<keyword evidence="1" id="KW-0812">Transmembrane</keyword>
<sequence length="63" mass="7114">FSTLLLFRQRCRRQLAGVVAIKIIFSSLFSVLFSSFVLFTSSEIDFFFPNLFSAAVKVGVCKN</sequence>
<dbReference type="AlphaFoldDB" id="A0A3Q7I1B1"/>
<evidence type="ECO:0000256" key="1">
    <source>
        <dbReference type="SAM" id="Phobius"/>
    </source>
</evidence>
<dbReference type="EnsemblPlants" id="Solyc09g047850.2.1">
    <property type="protein sequence ID" value="Solyc09g047850.2.1.1"/>
    <property type="gene ID" value="Solyc09g047850.2"/>
</dbReference>
<evidence type="ECO:0000313" key="2">
    <source>
        <dbReference type="EnsemblPlants" id="Solyc09g047850.2.1.1"/>
    </source>
</evidence>